<protein>
    <recommendedName>
        <fullName evidence="2">DNA primase</fullName>
    </recommendedName>
</protein>
<reference evidence="1" key="1">
    <citation type="submission" date="2020-05" db="EMBL/GenBank/DDBJ databases">
        <authorList>
            <person name="Chiriac C."/>
            <person name="Salcher M."/>
            <person name="Ghai R."/>
            <person name="Kavagutti S V."/>
        </authorList>
    </citation>
    <scope>NUCLEOTIDE SEQUENCE</scope>
</reference>
<evidence type="ECO:0000313" key="1">
    <source>
        <dbReference type="EMBL" id="CAB4241533.1"/>
    </source>
</evidence>
<dbReference type="SUPFAM" id="SSF56731">
    <property type="entry name" value="DNA primase core"/>
    <property type="match status" value="1"/>
</dbReference>
<accession>A0A6J5T9S1</accession>
<name>A0A6J5T9S1_9CAUD</name>
<proteinExistence type="predicted"/>
<sequence>MSLVENTLRAHLPSLKTTSNGWMTMNCPMCIQNGQSRPDAKHRGGLKFDNDKVGYHCFNCGYTTGWRPGQRLGIKLIKLMRTFGIDEGEIQRLKIQLWDQVVEDDTFIEEPFKKPDWQEIQWPWTVRDLTLEAAEYLDSRGVLELTDWYTSASPIQGMDNRVILPYISDSKIVGYTARWIGDVPDKKTAKMVTSRPPSFVFNLDHQTQHRKYTIVTEGEYDALTLDGVAIMTNTISPEQAKIIEDIDNEPVVLPDRDKAGLVLALQAAELGWSVSFPEWPDGIKDANEAAVKFGRVAVLQSVISAIETSPLKIKLLARRWCV</sequence>
<dbReference type="EMBL" id="LR797824">
    <property type="protein sequence ID" value="CAB4241533.1"/>
    <property type="molecule type" value="Genomic_DNA"/>
</dbReference>
<evidence type="ECO:0008006" key="2">
    <source>
        <dbReference type="Google" id="ProtNLM"/>
    </source>
</evidence>
<gene>
    <name evidence="1" type="ORF">UFOVP71_71</name>
</gene>
<organism evidence="1">
    <name type="scientific">uncultured Caudovirales phage</name>
    <dbReference type="NCBI Taxonomy" id="2100421"/>
    <lineage>
        <taxon>Viruses</taxon>
        <taxon>Duplodnaviria</taxon>
        <taxon>Heunggongvirae</taxon>
        <taxon>Uroviricota</taxon>
        <taxon>Caudoviricetes</taxon>
        <taxon>Peduoviridae</taxon>
        <taxon>Maltschvirus</taxon>
        <taxon>Maltschvirus maltsch</taxon>
    </lineage>
</organism>
<dbReference type="Gene3D" id="3.40.1360.10">
    <property type="match status" value="1"/>
</dbReference>